<dbReference type="Proteomes" id="UP000682733">
    <property type="component" value="Unassembled WGS sequence"/>
</dbReference>
<evidence type="ECO:0000313" key="4">
    <source>
        <dbReference type="Proteomes" id="UP000677228"/>
    </source>
</evidence>
<protein>
    <submittedName>
        <fullName evidence="2">Uncharacterized protein</fullName>
    </submittedName>
</protein>
<evidence type="ECO:0000313" key="2">
    <source>
        <dbReference type="EMBL" id="CAF0887489.1"/>
    </source>
</evidence>
<feature type="region of interest" description="Disordered" evidence="1">
    <location>
        <begin position="127"/>
        <end position="165"/>
    </location>
</feature>
<evidence type="ECO:0000256" key="1">
    <source>
        <dbReference type="SAM" id="MobiDB-lite"/>
    </source>
</evidence>
<gene>
    <name evidence="2" type="ORF">OVA965_LOCUS8949</name>
    <name evidence="3" type="ORF">TMI583_LOCUS8947</name>
</gene>
<evidence type="ECO:0000313" key="3">
    <source>
        <dbReference type="EMBL" id="CAF3670359.1"/>
    </source>
</evidence>
<accession>A0A8S2DB38</accession>
<proteinExistence type="predicted"/>
<sequence>MAYTVNDEEQRNQFMNMVADENIGYIAISGLKNKDGKSQIPNSVTKVGEGSSTTSEIDGILKFIDWKKKDIFDLIGIITNNSGDKTSYTNQGQSDDSIGFAKTIAKDFATNVQIAFRLIDVEIPTKSKQENLSPIDKSDEESSATEQPFGEAAEEGAKDDPKTSE</sequence>
<dbReference type="EMBL" id="CAJOBA010003094">
    <property type="protein sequence ID" value="CAF3670359.1"/>
    <property type="molecule type" value="Genomic_DNA"/>
</dbReference>
<reference evidence="2" key="1">
    <citation type="submission" date="2021-02" db="EMBL/GenBank/DDBJ databases">
        <authorList>
            <person name="Nowell W R."/>
        </authorList>
    </citation>
    <scope>NUCLEOTIDE SEQUENCE</scope>
</reference>
<comment type="caution">
    <text evidence="2">The sequence shown here is derived from an EMBL/GenBank/DDBJ whole genome shotgun (WGS) entry which is preliminary data.</text>
</comment>
<feature type="compositionally biased region" description="Basic and acidic residues" evidence="1">
    <location>
        <begin position="155"/>
        <end position="165"/>
    </location>
</feature>
<dbReference type="EMBL" id="CAJNOK010003092">
    <property type="protein sequence ID" value="CAF0887489.1"/>
    <property type="molecule type" value="Genomic_DNA"/>
</dbReference>
<organism evidence="2 4">
    <name type="scientific">Didymodactylos carnosus</name>
    <dbReference type="NCBI Taxonomy" id="1234261"/>
    <lineage>
        <taxon>Eukaryota</taxon>
        <taxon>Metazoa</taxon>
        <taxon>Spiralia</taxon>
        <taxon>Gnathifera</taxon>
        <taxon>Rotifera</taxon>
        <taxon>Eurotatoria</taxon>
        <taxon>Bdelloidea</taxon>
        <taxon>Philodinida</taxon>
        <taxon>Philodinidae</taxon>
        <taxon>Didymodactylos</taxon>
    </lineage>
</organism>
<dbReference type="Proteomes" id="UP000677228">
    <property type="component" value="Unassembled WGS sequence"/>
</dbReference>
<dbReference type="AlphaFoldDB" id="A0A8S2DB38"/>
<name>A0A8S2DB38_9BILA</name>